<reference evidence="2" key="2">
    <citation type="submission" date="2022-01" db="EMBL/GenBank/DDBJ databases">
        <authorList>
            <person name="Yamashiro T."/>
            <person name="Shiraishi A."/>
            <person name="Satake H."/>
            <person name="Nakayama K."/>
        </authorList>
    </citation>
    <scope>NUCLEOTIDE SEQUENCE</scope>
</reference>
<evidence type="ECO:0000259" key="1">
    <source>
        <dbReference type="Pfam" id="PF10373"/>
    </source>
</evidence>
<dbReference type="InterPro" id="IPR011990">
    <property type="entry name" value="TPR-like_helical_dom_sf"/>
</dbReference>
<comment type="caution">
    <text evidence="2">The sequence shown here is derived from an EMBL/GenBank/DDBJ whole genome shotgun (WGS) entry which is preliminary data.</text>
</comment>
<feature type="domain" description="DNA/RNA-binding" evidence="1">
    <location>
        <begin position="70"/>
        <end position="115"/>
    </location>
</feature>
<dbReference type="Proteomes" id="UP001151760">
    <property type="component" value="Unassembled WGS sequence"/>
</dbReference>
<accession>A0ABQ5H5W2</accession>
<proteinExistence type="predicted"/>
<reference evidence="2" key="1">
    <citation type="journal article" date="2022" name="Int. J. Mol. Sci.">
        <title>Draft Genome of Tanacetum Coccineum: Genomic Comparison of Closely Related Tanacetum-Family Plants.</title>
        <authorList>
            <person name="Yamashiro T."/>
            <person name="Shiraishi A."/>
            <person name="Nakayama K."/>
            <person name="Satake H."/>
        </authorList>
    </citation>
    <scope>NUCLEOTIDE SEQUENCE</scope>
</reference>
<dbReference type="EMBL" id="BQNB010019239">
    <property type="protein sequence ID" value="GJT83199.1"/>
    <property type="molecule type" value="Genomic_DNA"/>
</dbReference>
<name>A0ABQ5H5W2_9ASTR</name>
<keyword evidence="3" id="KW-1185">Reference proteome</keyword>
<protein>
    <submittedName>
        <fullName evidence="2">SMG7-like protein</fullName>
    </submittedName>
</protein>
<sequence length="212" mass="24165">MLLTKTADHWIRLDLRLPVFLKPKMWDQRGLEDVIGFPKFFDIHVFVKEKGYGGKVCGEGECKSQDYTAAQSYYLQPASLWPSKWNPHQSFAILANYLGDDLLTVYRYFWSLGTEVDANDNMLSLHSVTLLTGRQEVAFSEGAHVNSVENTQDAHETLKKITAAEGPFLWCRRPTAAARNRRRPSLFQTTGDNTYSNHIVATFQVLPLRVPQ</sequence>
<evidence type="ECO:0000313" key="2">
    <source>
        <dbReference type="EMBL" id="GJT83199.1"/>
    </source>
</evidence>
<organism evidence="2 3">
    <name type="scientific">Tanacetum coccineum</name>
    <dbReference type="NCBI Taxonomy" id="301880"/>
    <lineage>
        <taxon>Eukaryota</taxon>
        <taxon>Viridiplantae</taxon>
        <taxon>Streptophyta</taxon>
        <taxon>Embryophyta</taxon>
        <taxon>Tracheophyta</taxon>
        <taxon>Spermatophyta</taxon>
        <taxon>Magnoliopsida</taxon>
        <taxon>eudicotyledons</taxon>
        <taxon>Gunneridae</taxon>
        <taxon>Pentapetalae</taxon>
        <taxon>asterids</taxon>
        <taxon>campanulids</taxon>
        <taxon>Asterales</taxon>
        <taxon>Asteraceae</taxon>
        <taxon>Asteroideae</taxon>
        <taxon>Anthemideae</taxon>
        <taxon>Anthemidinae</taxon>
        <taxon>Tanacetum</taxon>
    </lineage>
</organism>
<dbReference type="InterPro" id="IPR018834">
    <property type="entry name" value="DNA/RNA-bd_Est1-type"/>
</dbReference>
<dbReference type="Gene3D" id="1.25.40.10">
    <property type="entry name" value="Tetratricopeptide repeat domain"/>
    <property type="match status" value="1"/>
</dbReference>
<evidence type="ECO:0000313" key="3">
    <source>
        <dbReference type="Proteomes" id="UP001151760"/>
    </source>
</evidence>
<gene>
    <name evidence="2" type="ORF">Tco_1057541</name>
</gene>
<dbReference type="Pfam" id="PF10373">
    <property type="entry name" value="EST1_DNA_bind"/>
    <property type="match status" value="1"/>
</dbReference>